<dbReference type="EMBL" id="CP118157">
    <property type="protein sequence ID" value="WOF23014.1"/>
    <property type="molecule type" value="Genomic_DNA"/>
</dbReference>
<dbReference type="KEGG" id="mbet:N8K70_16710"/>
<protein>
    <submittedName>
        <fullName evidence="2">Condensation domain-containing protein</fullName>
    </submittedName>
</protein>
<sequence>MRSGLLPDWEPRRGAVTAWRASRSSKDAVRAAATEPAHPSYIQRRHFVDAAGAQTGKRRSSFAVVTFDIHDAYDERLVAEVFRDHLRRHSVYHTWVEHDGGGYTGRTIAAEDIEVEIDPAVGGVMEADALRAYVDGDLPDIAEWDMFRLIAIRPEETPDRFTLAFVVDHFYSDGVSLGIVLYEFVTAYRAARSGEQPRLPGVEGYHAYCADEKDHCDELTWTHDDVQRWAQLLVRAGGHLPRFPLPLGLSEHVHVPGRGHMIESAVDAAALDAFAEVCRGAGGNLNSGVIAVASMLDAVVTGNPVYSMLTPVSTRSRRSQILSVGWYTRLVPVQFARAEDPLDFAAVIAGAQRGVEESRAFARTPLHRVLEVLPSAGGEAPPTDFAAPMISYLDLRSLPGNNLPVTHDMHVYGSVDDSREVFVWLNRTPQGLDVNVIHPDTETAARSTAAYTDAFVAVIASIARHGRVDPLEIAPQLDALRTAAGREAVAA</sequence>
<name>A0AA97FI64_9MICO</name>
<evidence type="ECO:0000313" key="3">
    <source>
        <dbReference type="Proteomes" id="UP001305498"/>
    </source>
</evidence>
<dbReference type="GO" id="GO:0003824">
    <property type="term" value="F:catalytic activity"/>
    <property type="evidence" value="ECO:0007669"/>
    <property type="project" value="InterPro"/>
</dbReference>
<accession>A0AA97FI64</accession>
<organism evidence="2 3">
    <name type="scientific">Microbacterium betulae</name>
    <dbReference type="NCBI Taxonomy" id="2981139"/>
    <lineage>
        <taxon>Bacteria</taxon>
        <taxon>Bacillati</taxon>
        <taxon>Actinomycetota</taxon>
        <taxon>Actinomycetes</taxon>
        <taxon>Micrococcales</taxon>
        <taxon>Microbacteriaceae</taxon>
        <taxon>Microbacterium</taxon>
    </lineage>
</organism>
<dbReference type="Gene3D" id="3.30.559.30">
    <property type="entry name" value="Nonribosomal peptide synthetase, condensation domain"/>
    <property type="match status" value="1"/>
</dbReference>
<gene>
    <name evidence="2" type="ORF">N8K70_16710</name>
</gene>
<reference evidence="2 3" key="1">
    <citation type="submission" date="2023-02" db="EMBL/GenBank/DDBJ databases">
        <title>Microbacterium betulae sp. nov., isolated from birch wood.</title>
        <authorList>
            <person name="Pasciak M."/>
            <person name="Pawlik K.J."/>
            <person name="Martynowski D."/>
            <person name="Laczmanski L."/>
            <person name="Ciekot J."/>
            <person name="Szponar B."/>
            <person name="Wojcik-Fatla A."/>
            <person name="Mackiewicz B."/>
            <person name="Farian E."/>
            <person name="Cholewa G."/>
            <person name="Cholewa A."/>
            <person name="Dutkiewicz J."/>
        </authorList>
    </citation>
    <scope>NUCLEOTIDE SEQUENCE [LARGE SCALE GENOMIC DNA]</scope>
    <source>
        <strain evidence="2 3">AB</strain>
    </source>
</reference>
<dbReference type="Gene3D" id="3.30.559.10">
    <property type="entry name" value="Chloramphenicol acetyltransferase-like domain"/>
    <property type="match status" value="1"/>
</dbReference>
<proteinExistence type="predicted"/>
<evidence type="ECO:0000313" key="2">
    <source>
        <dbReference type="EMBL" id="WOF23014.1"/>
    </source>
</evidence>
<dbReference type="AlphaFoldDB" id="A0AA97FI64"/>
<feature type="domain" description="Condensation" evidence="1">
    <location>
        <begin position="60"/>
        <end position="371"/>
    </location>
</feature>
<evidence type="ECO:0000259" key="1">
    <source>
        <dbReference type="Pfam" id="PF00668"/>
    </source>
</evidence>
<dbReference type="SUPFAM" id="SSF52777">
    <property type="entry name" value="CoA-dependent acyltransferases"/>
    <property type="match status" value="2"/>
</dbReference>
<dbReference type="InterPro" id="IPR023213">
    <property type="entry name" value="CAT-like_dom_sf"/>
</dbReference>
<dbReference type="Proteomes" id="UP001305498">
    <property type="component" value="Chromosome"/>
</dbReference>
<dbReference type="GO" id="GO:0008610">
    <property type="term" value="P:lipid biosynthetic process"/>
    <property type="evidence" value="ECO:0007669"/>
    <property type="project" value="UniProtKB-ARBA"/>
</dbReference>
<dbReference type="InterPro" id="IPR001242">
    <property type="entry name" value="Condensation_dom"/>
</dbReference>
<dbReference type="RefSeq" id="WP_317139485.1">
    <property type="nucleotide sequence ID" value="NZ_CP118157.1"/>
</dbReference>
<keyword evidence="3" id="KW-1185">Reference proteome</keyword>
<dbReference type="Pfam" id="PF00668">
    <property type="entry name" value="Condensation"/>
    <property type="match status" value="1"/>
</dbReference>